<keyword evidence="9 15" id="KW-0862">Zinc</keyword>
<dbReference type="Gene3D" id="1.10.132.60">
    <property type="entry name" value="DNA polymerase family B, C-terminal domain"/>
    <property type="match status" value="1"/>
</dbReference>
<evidence type="ECO:0000256" key="2">
    <source>
        <dbReference type="ARBA" id="ARBA00005755"/>
    </source>
</evidence>
<keyword evidence="11 15" id="KW-0408">Iron</keyword>
<dbReference type="FunFam" id="3.90.1600.10:FF:000006">
    <property type="entry name" value="DNA polymerase epsilon catalytic subunit"/>
    <property type="match status" value="1"/>
</dbReference>
<dbReference type="FunFam" id="1.10.132.60:FF:000003">
    <property type="entry name" value="DNA polymerase epsilon catalytic subunit"/>
    <property type="match status" value="1"/>
</dbReference>
<keyword evidence="7 15" id="KW-0479">Metal-binding</keyword>
<dbReference type="Gene3D" id="3.90.1600.10">
    <property type="entry name" value="Palm domain of DNA polymerase"/>
    <property type="match status" value="1"/>
</dbReference>
<keyword evidence="16" id="KW-1133">Transmembrane helix</keyword>
<dbReference type="OrthoDB" id="10060449at2759"/>
<organism evidence="20">
    <name type="scientific">Enterobius vermicularis</name>
    <name type="common">Human pinworm</name>
    <dbReference type="NCBI Taxonomy" id="51028"/>
    <lineage>
        <taxon>Eukaryota</taxon>
        <taxon>Metazoa</taxon>
        <taxon>Ecdysozoa</taxon>
        <taxon>Nematoda</taxon>
        <taxon>Chromadorea</taxon>
        <taxon>Rhabditida</taxon>
        <taxon>Spirurina</taxon>
        <taxon>Oxyuridomorpha</taxon>
        <taxon>Oxyuroidea</taxon>
        <taxon>Oxyuridae</taxon>
        <taxon>Enterobius</taxon>
    </lineage>
</organism>
<dbReference type="Gene3D" id="3.30.420.10">
    <property type="entry name" value="Ribonuclease H-like superfamily/Ribonuclease H"/>
    <property type="match status" value="1"/>
</dbReference>
<comment type="function">
    <text evidence="15">DNA polymerase II participates in chromosomal DNA replication.</text>
</comment>
<evidence type="ECO:0000256" key="16">
    <source>
        <dbReference type="SAM" id="Phobius"/>
    </source>
</evidence>
<dbReference type="CDD" id="cd05779">
    <property type="entry name" value="DNA_polB_epsilon_exo"/>
    <property type="match status" value="1"/>
</dbReference>
<dbReference type="GO" id="GO:0006287">
    <property type="term" value="P:base-excision repair, gap-filling"/>
    <property type="evidence" value="ECO:0007669"/>
    <property type="project" value="TreeGrafter"/>
</dbReference>
<comment type="subcellular location">
    <subcellularLocation>
        <location evidence="1 15">Nucleus</location>
    </subcellularLocation>
</comment>
<evidence type="ECO:0000313" key="18">
    <source>
        <dbReference type="EMBL" id="VDD87333.1"/>
    </source>
</evidence>
<dbReference type="InterPro" id="IPR029703">
    <property type="entry name" value="POL2"/>
</dbReference>
<evidence type="ECO:0000256" key="14">
    <source>
        <dbReference type="ARBA" id="ARBA00023242"/>
    </source>
</evidence>
<evidence type="ECO:0000256" key="10">
    <source>
        <dbReference type="ARBA" id="ARBA00022932"/>
    </source>
</evidence>
<keyword evidence="16" id="KW-0472">Membrane</keyword>
<dbReference type="InterPro" id="IPR006172">
    <property type="entry name" value="DNA-dir_DNA_pol_B"/>
</dbReference>
<dbReference type="GO" id="GO:0051539">
    <property type="term" value="F:4 iron, 4 sulfur cluster binding"/>
    <property type="evidence" value="ECO:0007669"/>
    <property type="project" value="UniProtKB-KW"/>
</dbReference>
<evidence type="ECO:0000256" key="1">
    <source>
        <dbReference type="ARBA" id="ARBA00004123"/>
    </source>
</evidence>
<comment type="cofactor">
    <cofactor evidence="15">
        <name>[4Fe-4S] cluster</name>
        <dbReference type="ChEBI" id="CHEBI:49883"/>
    </cofactor>
</comment>
<comment type="catalytic activity">
    <reaction evidence="15">
        <text>DNA(n) + a 2'-deoxyribonucleoside 5'-triphosphate = DNA(n+1) + diphosphate</text>
        <dbReference type="Rhea" id="RHEA:22508"/>
        <dbReference type="Rhea" id="RHEA-COMP:17339"/>
        <dbReference type="Rhea" id="RHEA-COMP:17340"/>
        <dbReference type="ChEBI" id="CHEBI:33019"/>
        <dbReference type="ChEBI" id="CHEBI:61560"/>
        <dbReference type="ChEBI" id="CHEBI:173112"/>
        <dbReference type="EC" id="2.7.7.7"/>
    </reaction>
</comment>
<keyword evidence="5 15" id="KW-0548">Nucleotidyltransferase</keyword>
<dbReference type="GO" id="GO:0045004">
    <property type="term" value="P:DNA replication proofreading"/>
    <property type="evidence" value="ECO:0007669"/>
    <property type="project" value="TreeGrafter"/>
</dbReference>
<evidence type="ECO:0000313" key="20">
    <source>
        <dbReference type="WBParaSite" id="EVEC_0000276801-mRNA-1"/>
    </source>
</evidence>
<reference evidence="18 19" key="2">
    <citation type="submission" date="2018-10" db="EMBL/GenBank/DDBJ databases">
        <authorList>
            <consortium name="Pathogen Informatics"/>
        </authorList>
    </citation>
    <scope>NUCLEOTIDE SEQUENCE [LARGE SCALE GENOMIC DNA]</scope>
</reference>
<dbReference type="SUPFAM" id="SSF53098">
    <property type="entry name" value="Ribonuclease H-like"/>
    <property type="match status" value="1"/>
</dbReference>
<evidence type="ECO:0000256" key="5">
    <source>
        <dbReference type="ARBA" id="ARBA00022695"/>
    </source>
</evidence>
<feature type="domain" description="DNA polymerase epsilon catalytic subunit A C-terminal" evidence="17">
    <location>
        <begin position="1473"/>
        <end position="1904"/>
    </location>
</feature>
<dbReference type="Pfam" id="PF22634">
    <property type="entry name" value="POL2_thumb"/>
    <property type="match status" value="1"/>
</dbReference>
<dbReference type="GO" id="GO:0008622">
    <property type="term" value="C:epsilon DNA polymerase complex"/>
    <property type="evidence" value="ECO:0007669"/>
    <property type="project" value="InterPro"/>
</dbReference>
<evidence type="ECO:0000313" key="19">
    <source>
        <dbReference type="Proteomes" id="UP000274131"/>
    </source>
</evidence>
<dbReference type="GO" id="GO:0000166">
    <property type="term" value="F:nucleotide binding"/>
    <property type="evidence" value="ECO:0007669"/>
    <property type="project" value="InterPro"/>
</dbReference>
<dbReference type="InterPro" id="IPR012337">
    <property type="entry name" value="RNaseH-like_sf"/>
</dbReference>
<dbReference type="GO" id="GO:0003887">
    <property type="term" value="F:DNA-directed DNA polymerase activity"/>
    <property type="evidence" value="ECO:0007669"/>
    <property type="project" value="UniProtKB-KW"/>
</dbReference>
<dbReference type="GO" id="GO:0006297">
    <property type="term" value="P:nucleotide-excision repair, DNA gap filling"/>
    <property type="evidence" value="ECO:0007669"/>
    <property type="project" value="TreeGrafter"/>
</dbReference>
<keyword evidence="4 15" id="KW-0808">Transferase</keyword>
<evidence type="ECO:0000256" key="4">
    <source>
        <dbReference type="ARBA" id="ARBA00022679"/>
    </source>
</evidence>
<dbReference type="EC" id="2.7.7.7" evidence="15"/>
<dbReference type="InterPro" id="IPR036397">
    <property type="entry name" value="RNaseH_sf"/>
</dbReference>
<evidence type="ECO:0000256" key="7">
    <source>
        <dbReference type="ARBA" id="ARBA00022723"/>
    </source>
</evidence>
<accession>A0A158Q9Q4</accession>
<sequence>DGNYEQRLAKIKEIEYIDAKFGYRVCKDSVERDAWLLNVQSGEAVDEQTKVIHAVCDFYFLQNNGERFKISYPFRPYLYLGTLPSWEIQVSNYLKKKYSGIITTEIIEKEDLDLRNHLSGLKKEYVKISFPSMNELMKFKREVTPQLRRNQEREKDSSSYTSLLAKHFGSDVGKDDDGEAPEKIIDMREHDLTYHMRVCIDKKFFVGLWYKVIGRGPDCLPSIKRHPTLIDPPEPVVLAYDIEVTKLPLKFPDSTVDEIMMISYMIDGEGFLIINRQIVSEDIEDFEYTPKPEFPGKFQIFNEEDEAAVIKCFFDHILRVRPSIFVTYNGDSFDWPFVETRATFHGLEMYREIGFSKDANGEYKSSNAVHMDAFRWVKRDSYLPVGSQNLKACTKAKLRYDPIELDPEKMCPMAKEQPQVLANYSVSDAVATYYLYMKYVHPFVFALCTIIPLGPDDVLRKGSGTLCEALLMVEAFHSNIIFPNKQIQSSGKFTLDGHMIESETYVGGHVESLESGVFRADLPERFRIVPSAIFELQKTVKKALGNALAEEMHISLEDVVEFDAVCEKVKDQLSDFVRRPFRLENPKIYHLDVGAMYPNIILTNRLQVPAAVVKEDDCVACAYNSPDARCRRIMKWEWRVPATKGEYERILQQLENETFGKPPKPFHTLSRDLRAQTEKKRVQDFCKRAYGKYHVSRTEIRETAICEREHGFYVNTVRAFRDRRYEYKGLLKKAKAALEAVPEDDINGLKTAKGRVVLYDSLQLAHKCILNSFYGYVMRKGSRWFSMEMAGIVCHTGANIITEARKLVEKIGKPLELDTDGIWCLIPSSFPENIVFKLKSGPKKKVVISYPGAILNELVRERFTNDQYHELQSDGSYLVRSENSIFFEVDGPYLAMILPASKEEGKKLKKRYAVFNFDKSLAELKGFEMKRRGELAIIKYFQNGVFKAFLDGSNHKECYASVAREADHWLSVLFTKGADLSDSELFDLISENRNMSKRLDDYEGQKSTSISTAKRLAEFLGDDMVRDAGLACQFIISRFPTGSPVTERAIPVAIFQASPEITAHYLKKWTKDPDISKDNINIRNIIDWDYYIERVGGTVQKIVSIPAVLQNVPNPVPRIPLPDWLENKRKQKANDHLQPKITDIFKGAEKATENDIEDLTVRVNNRPVEEPVTVLKDTSNAPDQVVLRKRVRSDDEMRKEVEDFSIEKLAKRARRETLEKKTIIKDGIKAWICYLKKKWKIEYERRHESKTAPYPKRITTLDNMVEMGRKNLYEKHWQILQAVELPEKGLFAIWTIVNGKMSKLIVCIPRIFYVNDRGTSKKGILVKKSLPRMKQVHNLYRYSVDESRFQLSLKYATEIMHQLVCSEFNRELCATRVEGIYETQLPLHFRVLLELGCCCHFKEESRSAFRTRTIPLEHLQMSPEADYLVEGAIRNCFFYEHRQDNRCVMAIFDTVESEALLIIVNKVKLEIPNLTTMYNNEKERLDEGSMSLVTTQRIRFTVQQYTAVKEGEKAINKYLLKLRQRDTLPVFITVVSNDSNNALTQRLSALGEFPLVRIHCTEPLGLFNVLDWHRIVCKRIIQHYLNSFIYLRDYIDVCRYVRVPLGNLPADWSVFAADLLYARSLCRSSFVLWASQTNRPDLGGKELDDCRIGADWQKLRITDRQNVIYNQESFETNVCAEIELGAVAVTAIIQSGRIIEEEGGTDTTGFISSATLAADSLFGKVKTIAHYDEAAAVSSAVKVLRLFLQDCIRDIHLKGNKIADQVVMNLYRWLSTPQSLLYDPAITRAVDILISKLCLLLVAEINRLGGKVLYASSSRLIVSTQRREMEQGCAFVCGFIQSLQKNPLFASLHIAPVRYWNIFLWLDAVSSFYILSSSSSVILWLLFFVGIFVLWVLQKNYAGIEFGKGDEPDRPTVDMLSIAEIFPEEMACRETFCFVVLGYMQLIARKMKSMASDEELLAHRKELVSTELSERLFRICAKLVNAGQALVMPNLVSSKLEVNNVPLCFAKTLLKLISLDTAVSLEVEKLRGQLFRLVGASDDEVEAEWHSPTASCTISQIFCASCGQSNDLEACQEDAWVCENCKNPYPSQLVEEILLERVNQLLLSYTLQDLRCVACGSTKRDALTQFCECSGSYENMITESELKFNIEVLSRVGERHNFDRLMEVCEWVLI</sequence>
<dbReference type="GO" id="GO:0006272">
    <property type="term" value="P:leading strand elongation"/>
    <property type="evidence" value="ECO:0007669"/>
    <property type="project" value="TreeGrafter"/>
</dbReference>
<keyword evidence="14 15" id="KW-0539">Nucleus</keyword>
<dbReference type="FunFam" id="1.10.287.690:FF:000005">
    <property type="entry name" value="DNA polymerase epsilon catalytic subunit"/>
    <property type="match status" value="1"/>
</dbReference>
<dbReference type="STRING" id="51028.A0A158Q9Q4"/>
<dbReference type="Pfam" id="PF22912">
    <property type="entry name" value="zf-DPOE"/>
    <property type="match status" value="1"/>
</dbReference>
<evidence type="ECO:0000256" key="9">
    <source>
        <dbReference type="ARBA" id="ARBA00022833"/>
    </source>
</evidence>
<dbReference type="Gene3D" id="3.30.342.10">
    <property type="entry name" value="DNA Polymerase, chain B, domain 1"/>
    <property type="match status" value="1"/>
</dbReference>
<keyword evidence="13 15" id="KW-0238">DNA-binding</keyword>
<evidence type="ECO:0000256" key="13">
    <source>
        <dbReference type="ARBA" id="ARBA00023125"/>
    </source>
</evidence>
<dbReference type="InterPro" id="IPR023211">
    <property type="entry name" value="DNA_pol_palm_dom_sf"/>
</dbReference>
<evidence type="ECO:0000256" key="15">
    <source>
        <dbReference type="RuleBase" id="RU365029"/>
    </source>
</evidence>
<comment type="similarity">
    <text evidence="2 15">Belongs to the DNA polymerase type-B family.</text>
</comment>
<dbReference type="InterPro" id="IPR042087">
    <property type="entry name" value="DNA_pol_B_thumb"/>
</dbReference>
<dbReference type="InterPro" id="IPR054475">
    <property type="entry name" value="Znf-DPOE"/>
</dbReference>
<dbReference type="GO" id="GO:0008270">
    <property type="term" value="F:zinc ion binding"/>
    <property type="evidence" value="ECO:0007669"/>
    <property type="project" value="UniProtKB-KW"/>
</dbReference>
<dbReference type="InterPro" id="IPR006133">
    <property type="entry name" value="DNA-dir_DNA_pol_B_exonuc"/>
</dbReference>
<dbReference type="SUPFAM" id="SSF56672">
    <property type="entry name" value="DNA/RNA polymerases"/>
    <property type="match status" value="1"/>
</dbReference>
<proteinExistence type="inferred from homology"/>
<dbReference type="SMART" id="SM00486">
    <property type="entry name" value="POLBc"/>
    <property type="match status" value="1"/>
</dbReference>
<keyword evidence="10 15" id="KW-0239">DNA-directed DNA polymerase</keyword>
<gene>
    <name evidence="18" type="ORF">EVEC_LOCUS2476</name>
</gene>
<dbReference type="SMART" id="SM01159">
    <property type="entry name" value="DUF1744"/>
    <property type="match status" value="1"/>
</dbReference>
<dbReference type="GO" id="GO:0003677">
    <property type="term" value="F:DNA binding"/>
    <property type="evidence" value="ECO:0007669"/>
    <property type="project" value="UniProtKB-KW"/>
</dbReference>
<dbReference type="InterPro" id="IPR043502">
    <property type="entry name" value="DNA/RNA_pol_sf"/>
</dbReference>
<feature type="transmembrane region" description="Helical" evidence="16">
    <location>
        <begin position="1872"/>
        <end position="1897"/>
    </location>
</feature>
<dbReference type="Pfam" id="PF23250">
    <property type="entry name" value="zf_DPOE_2"/>
    <property type="match status" value="1"/>
</dbReference>
<evidence type="ECO:0000259" key="17">
    <source>
        <dbReference type="SMART" id="SM01159"/>
    </source>
</evidence>
<keyword evidence="19" id="KW-1185">Reference proteome</keyword>
<evidence type="ECO:0000256" key="11">
    <source>
        <dbReference type="ARBA" id="ARBA00023004"/>
    </source>
</evidence>
<dbReference type="InterPro" id="IPR055191">
    <property type="entry name" value="POL2_thumb"/>
</dbReference>
<keyword evidence="12 15" id="KW-0411">Iron-sulfur</keyword>
<dbReference type="CDD" id="cd05535">
    <property type="entry name" value="POLBc_epsilon"/>
    <property type="match status" value="1"/>
</dbReference>
<dbReference type="EMBL" id="UXUI01007387">
    <property type="protein sequence ID" value="VDD87333.1"/>
    <property type="molecule type" value="Genomic_DNA"/>
</dbReference>
<keyword evidence="6 15" id="KW-0235">DNA replication</keyword>
<protein>
    <recommendedName>
        <fullName evidence="15">DNA polymerase epsilon catalytic subunit</fullName>
        <ecNumber evidence="15">2.7.7.7</ecNumber>
    </recommendedName>
</protein>
<evidence type="ECO:0000256" key="8">
    <source>
        <dbReference type="ARBA" id="ARBA00022771"/>
    </source>
</evidence>
<evidence type="ECO:0000256" key="12">
    <source>
        <dbReference type="ARBA" id="ARBA00023014"/>
    </source>
</evidence>
<dbReference type="GO" id="GO:0008310">
    <property type="term" value="F:single-stranded DNA 3'-5' DNA exonuclease activity"/>
    <property type="evidence" value="ECO:0007669"/>
    <property type="project" value="TreeGrafter"/>
</dbReference>
<keyword evidence="16" id="KW-0812">Transmembrane</keyword>
<dbReference type="PANTHER" id="PTHR10670">
    <property type="entry name" value="DNA POLYMERASE EPSILON CATALYTIC SUBUNIT A"/>
    <property type="match status" value="1"/>
</dbReference>
<name>A0A158Q9Q4_ENTVE</name>
<dbReference type="FunFam" id="3.30.420.10:FF:000010">
    <property type="entry name" value="DNA polymerase epsilon catalytic subunit"/>
    <property type="match status" value="1"/>
</dbReference>
<dbReference type="Proteomes" id="UP000274131">
    <property type="component" value="Unassembled WGS sequence"/>
</dbReference>
<dbReference type="Pfam" id="PF03104">
    <property type="entry name" value="DNA_pol_B_exo1"/>
    <property type="match status" value="1"/>
</dbReference>
<reference evidence="20" key="1">
    <citation type="submission" date="2016-04" db="UniProtKB">
        <authorList>
            <consortium name="WormBaseParasite"/>
        </authorList>
    </citation>
    <scope>IDENTIFICATION</scope>
</reference>
<dbReference type="PANTHER" id="PTHR10670:SF0">
    <property type="entry name" value="DNA POLYMERASE EPSILON CATALYTIC SUBUNIT A"/>
    <property type="match status" value="1"/>
</dbReference>
<dbReference type="WBParaSite" id="EVEC_0000276801-mRNA-1">
    <property type="protein sequence ID" value="EVEC_0000276801-mRNA-1"/>
    <property type="gene ID" value="EVEC_0000276801"/>
</dbReference>
<keyword evidence="3 15" id="KW-0004">4Fe-4S</keyword>
<dbReference type="Pfam" id="PF08490">
    <property type="entry name" value="DUF1744"/>
    <property type="match status" value="1"/>
</dbReference>
<evidence type="ECO:0000256" key="3">
    <source>
        <dbReference type="ARBA" id="ARBA00022485"/>
    </source>
</evidence>
<evidence type="ECO:0000256" key="6">
    <source>
        <dbReference type="ARBA" id="ARBA00022705"/>
    </source>
</evidence>
<dbReference type="GO" id="GO:0000278">
    <property type="term" value="P:mitotic cell cycle"/>
    <property type="evidence" value="ECO:0007669"/>
    <property type="project" value="TreeGrafter"/>
</dbReference>
<keyword evidence="8 15" id="KW-0863">Zinc-finger</keyword>
<dbReference type="InterPro" id="IPR013697">
    <property type="entry name" value="DNA_pol_e_suA_C"/>
</dbReference>